<dbReference type="AlphaFoldDB" id="A0A8T2QXI7"/>
<reference evidence="1" key="1">
    <citation type="submission" date="2021-08" db="EMBL/GenBank/DDBJ databases">
        <title>WGS assembly of Ceratopteris richardii.</title>
        <authorList>
            <person name="Marchant D.B."/>
            <person name="Chen G."/>
            <person name="Jenkins J."/>
            <person name="Shu S."/>
            <person name="Leebens-Mack J."/>
            <person name="Grimwood J."/>
            <person name="Schmutz J."/>
            <person name="Soltis P."/>
            <person name="Soltis D."/>
            <person name="Chen Z.-H."/>
        </authorList>
    </citation>
    <scope>NUCLEOTIDE SEQUENCE</scope>
    <source>
        <strain evidence="1">Whitten #5841</strain>
        <tissue evidence="1">Leaf</tissue>
    </source>
</reference>
<evidence type="ECO:0000313" key="1">
    <source>
        <dbReference type="EMBL" id="KAH7288799.1"/>
    </source>
</evidence>
<accession>A0A8T2QXI7</accession>
<organism evidence="1 2">
    <name type="scientific">Ceratopteris richardii</name>
    <name type="common">Triangle waterfern</name>
    <dbReference type="NCBI Taxonomy" id="49495"/>
    <lineage>
        <taxon>Eukaryota</taxon>
        <taxon>Viridiplantae</taxon>
        <taxon>Streptophyta</taxon>
        <taxon>Embryophyta</taxon>
        <taxon>Tracheophyta</taxon>
        <taxon>Polypodiopsida</taxon>
        <taxon>Polypodiidae</taxon>
        <taxon>Polypodiales</taxon>
        <taxon>Pteridineae</taxon>
        <taxon>Pteridaceae</taxon>
        <taxon>Parkerioideae</taxon>
        <taxon>Ceratopteris</taxon>
    </lineage>
</organism>
<sequence>MGVKSALQLLCQQNLKSVLLLDLSILQKVQFDMTRSFDVPNSSMPSNHYPSIDGVEYLMLLVLHQQCRSTTLICTVAY</sequence>
<dbReference type="Proteomes" id="UP000825935">
    <property type="component" value="Chromosome 31"/>
</dbReference>
<proteinExistence type="predicted"/>
<dbReference type="EMBL" id="CM035436">
    <property type="protein sequence ID" value="KAH7288799.1"/>
    <property type="molecule type" value="Genomic_DNA"/>
</dbReference>
<evidence type="ECO:0000313" key="2">
    <source>
        <dbReference type="Proteomes" id="UP000825935"/>
    </source>
</evidence>
<name>A0A8T2QXI7_CERRI</name>
<comment type="caution">
    <text evidence="1">The sequence shown here is derived from an EMBL/GenBank/DDBJ whole genome shotgun (WGS) entry which is preliminary data.</text>
</comment>
<gene>
    <name evidence="1" type="ORF">KP509_31G043700</name>
</gene>
<protein>
    <submittedName>
        <fullName evidence="1">Uncharacterized protein</fullName>
    </submittedName>
</protein>
<keyword evidence="2" id="KW-1185">Reference proteome</keyword>